<dbReference type="GeneID" id="20329118"/>
<sequence>QLLTTAVDYTRQTPAASPTSPRSHAEISFQSSDLSPFLASNCHFRVYRGEAQHRSPSVSTKQRAFDSIHRMPNYRVRNGVLTRLGDSEI</sequence>
<dbReference type="KEGG" id="ovi:T265_14952"/>
<proteinExistence type="predicted"/>
<dbReference type="AlphaFoldDB" id="A0A074Z4P5"/>
<dbReference type="CTD" id="20329118"/>
<dbReference type="RefSeq" id="XP_009174207.1">
    <property type="nucleotide sequence ID" value="XM_009175943.1"/>
</dbReference>
<accession>A0A074Z4P5</accession>
<gene>
    <name evidence="1" type="ORF">T265_14952</name>
</gene>
<name>A0A074Z4P5_OPIVI</name>
<feature type="non-terminal residue" evidence="1">
    <location>
        <position position="1"/>
    </location>
</feature>
<keyword evidence="2" id="KW-1185">Reference proteome</keyword>
<organism evidence="1 2">
    <name type="scientific">Opisthorchis viverrini</name>
    <name type="common">Southeast Asian liver fluke</name>
    <dbReference type="NCBI Taxonomy" id="6198"/>
    <lineage>
        <taxon>Eukaryota</taxon>
        <taxon>Metazoa</taxon>
        <taxon>Spiralia</taxon>
        <taxon>Lophotrochozoa</taxon>
        <taxon>Platyhelminthes</taxon>
        <taxon>Trematoda</taxon>
        <taxon>Digenea</taxon>
        <taxon>Opisthorchiida</taxon>
        <taxon>Opisthorchiata</taxon>
        <taxon>Opisthorchiidae</taxon>
        <taxon>Opisthorchis</taxon>
    </lineage>
</organism>
<dbReference type="Proteomes" id="UP000054324">
    <property type="component" value="Unassembled WGS sequence"/>
</dbReference>
<evidence type="ECO:0000313" key="1">
    <source>
        <dbReference type="EMBL" id="KER22056.1"/>
    </source>
</evidence>
<protein>
    <submittedName>
        <fullName evidence="1">Uncharacterized protein</fullName>
    </submittedName>
</protein>
<evidence type="ECO:0000313" key="2">
    <source>
        <dbReference type="Proteomes" id="UP000054324"/>
    </source>
</evidence>
<dbReference type="EMBL" id="KL596923">
    <property type="protein sequence ID" value="KER22056.1"/>
    <property type="molecule type" value="Genomic_DNA"/>
</dbReference>
<reference evidence="1 2" key="1">
    <citation type="submission" date="2013-11" db="EMBL/GenBank/DDBJ databases">
        <title>Opisthorchis viverrini - life in the bile duct.</title>
        <authorList>
            <person name="Young N.D."/>
            <person name="Nagarajan N."/>
            <person name="Lin S.J."/>
            <person name="Korhonen P.K."/>
            <person name="Jex A.R."/>
            <person name="Hall R.S."/>
            <person name="Safavi-Hemami H."/>
            <person name="Kaewkong W."/>
            <person name="Bertrand D."/>
            <person name="Gao S."/>
            <person name="Seet Q."/>
            <person name="Wongkham S."/>
            <person name="Teh B.T."/>
            <person name="Wongkham C."/>
            <person name="Intapan P.M."/>
            <person name="Maleewong W."/>
            <person name="Yang X."/>
            <person name="Hu M."/>
            <person name="Wang Z."/>
            <person name="Hofmann A."/>
            <person name="Sternberg P.W."/>
            <person name="Tan P."/>
            <person name="Wang J."/>
            <person name="Gasser R.B."/>
        </authorList>
    </citation>
    <scope>NUCLEOTIDE SEQUENCE [LARGE SCALE GENOMIC DNA]</scope>
</reference>